<dbReference type="InterPro" id="IPR011010">
    <property type="entry name" value="DNA_brk_join_enz"/>
</dbReference>
<dbReference type="GO" id="GO:0003677">
    <property type="term" value="F:DNA binding"/>
    <property type="evidence" value="ECO:0007669"/>
    <property type="project" value="InterPro"/>
</dbReference>
<protein>
    <submittedName>
        <fullName evidence="4">Phage integrase family protein</fullName>
    </submittedName>
</protein>
<evidence type="ECO:0000313" key="5">
    <source>
        <dbReference type="Proteomes" id="UP000198703"/>
    </source>
</evidence>
<dbReference type="OrthoDB" id="7222937at2"/>
<sequence>MADAIPYLFRRGGVWWWRRKIPATGANPPLGGRLASCAEARRAASRSVALSLRTPCRLEARRRGARLSAIFEECVVRRRDTMDGARDTDGDFARQLLATLQQQLTMAMEANARSSEAIARQTDLSRSLAEEIARRPAGGAQSAAPVAATAADYEAMFDDPEFEARIFARAEEEGWLDPESGLQLEALEHQVSTLAELASDYLAHCARKGLDPATAVPSLWFVASGVAAAFEQVGIAAPQTVSAPVAGGGGVRRAARPAPRRKGPCPTFSEIAEDYLTMRTDGFQLSRDEEAIPNKGRSFAENSGPNFVGTARLVEKVLGDRPVADYQAAEWREFLNVIVRLPFSHGKSASEKRDPKTIADDLDAEEEKAMSAARERMEAAEADPEEINEAAAKQVRRRLSANACDKHVGRIINILDHAKRNGHVDANTMAPLRWTRAELKARIRAQSVRVKRGAWKDRIYDLFKTPVFQGQLEDPGDPLFWAPLLGELAGLRLEEALQLRLRNFKTDERVPYLEIDTTDAAQRIKNETSCRAMPIHRHLIDLGLLDLVESLKADGKNTLFPSQTRGATKNKLSENFSKRFTYYRLTNGVYEPGMDFHSFRTGFQGRLKLQEVPKEIRQELMGHKRDAIIDVHYDPDATPVPILKRHIDKIELDVSMIVSPFRRKPDEDTPRLRLVR</sequence>
<dbReference type="GO" id="GO:0015074">
    <property type="term" value="P:DNA integration"/>
    <property type="evidence" value="ECO:0007669"/>
    <property type="project" value="InterPro"/>
</dbReference>
<dbReference type="CDD" id="cd01184">
    <property type="entry name" value="INT_C_like_1"/>
    <property type="match status" value="1"/>
</dbReference>
<feature type="domain" description="Tyr recombinase" evidence="3">
    <location>
        <begin position="489"/>
        <end position="633"/>
    </location>
</feature>
<keyword evidence="1" id="KW-0233">DNA recombination</keyword>
<evidence type="ECO:0000256" key="2">
    <source>
        <dbReference type="SAM" id="MobiDB-lite"/>
    </source>
</evidence>
<evidence type="ECO:0000256" key="1">
    <source>
        <dbReference type="ARBA" id="ARBA00023172"/>
    </source>
</evidence>
<dbReference type="Gene3D" id="1.10.443.10">
    <property type="entry name" value="Intergrase catalytic core"/>
    <property type="match status" value="1"/>
</dbReference>
<dbReference type="RefSeq" id="WP_093248096.1">
    <property type="nucleotide sequence ID" value="NZ_FNQM01000001.1"/>
</dbReference>
<dbReference type="EMBL" id="FNQM01000001">
    <property type="protein sequence ID" value="SDZ82860.1"/>
    <property type="molecule type" value="Genomic_DNA"/>
</dbReference>
<name>A0A1H3W791_9RHOB</name>
<organism evidence="4 5">
    <name type="scientific">Rubrimonas cliftonensis</name>
    <dbReference type="NCBI Taxonomy" id="89524"/>
    <lineage>
        <taxon>Bacteria</taxon>
        <taxon>Pseudomonadati</taxon>
        <taxon>Pseudomonadota</taxon>
        <taxon>Alphaproteobacteria</taxon>
        <taxon>Rhodobacterales</taxon>
        <taxon>Paracoccaceae</taxon>
        <taxon>Rubrimonas</taxon>
    </lineage>
</organism>
<dbReference type="Proteomes" id="UP000198703">
    <property type="component" value="Unassembled WGS sequence"/>
</dbReference>
<dbReference type="GO" id="GO:0006310">
    <property type="term" value="P:DNA recombination"/>
    <property type="evidence" value="ECO:0007669"/>
    <property type="project" value="UniProtKB-KW"/>
</dbReference>
<proteinExistence type="predicted"/>
<accession>A0A1H3W791</accession>
<reference evidence="4 5" key="1">
    <citation type="submission" date="2016-10" db="EMBL/GenBank/DDBJ databases">
        <authorList>
            <person name="de Groot N.N."/>
        </authorList>
    </citation>
    <scope>NUCLEOTIDE SEQUENCE [LARGE SCALE GENOMIC DNA]</scope>
    <source>
        <strain evidence="4 5">DSM 15345</strain>
    </source>
</reference>
<feature type="region of interest" description="Disordered" evidence="2">
    <location>
        <begin position="247"/>
        <end position="266"/>
    </location>
</feature>
<dbReference type="STRING" id="89524.SAMN05444370_101553"/>
<dbReference type="Pfam" id="PF00589">
    <property type="entry name" value="Phage_integrase"/>
    <property type="match status" value="1"/>
</dbReference>
<feature type="compositionally biased region" description="Basic residues" evidence="2">
    <location>
        <begin position="253"/>
        <end position="263"/>
    </location>
</feature>
<evidence type="ECO:0000259" key="3">
    <source>
        <dbReference type="Pfam" id="PF00589"/>
    </source>
</evidence>
<dbReference type="SUPFAM" id="SSF56349">
    <property type="entry name" value="DNA breaking-rejoining enzymes"/>
    <property type="match status" value="1"/>
</dbReference>
<dbReference type="InterPro" id="IPR002104">
    <property type="entry name" value="Integrase_catalytic"/>
</dbReference>
<evidence type="ECO:0000313" key="4">
    <source>
        <dbReference type="EMBL" id="SDZ82860.1"/>
    </source>
</evidence>
<keyword evidence="5" id="KW-1185">Reference proteome</keyword>
<dbReference type="InterPro" id="IPR013762">
    <property type="entry name" value="Integrase-like_cat_sf"/>
</dbReference>
<dbReference type="AlphaFoldDB" id="A0A1H3W791"/>
<gene>
    <name evidence="4" type="ORF">SAMN05444370_101553</name>
</gene>